<dbReference type="PANTHER" id="PTHR31272:SF6">
    <property type="entry name" value="CYTOCHROME C-TYPE BIOGENESIS CCDA-LIKE CHLOROPLASTIC PROTEIN"/>
    <property type="match status" value="1"/>
</dbReference>
<evidence type="ECO:0000313" key="10">
    <source>
        <dbReference type="Proteomes" id="UP000448292"/>
    </source>
</evidence>
<evidence type="ECO:0000256" key="2">
    <source>
        <dbReference type="ARBA" id="ARBA00006143"/>
    </source>
</evidence>
<proteinExistence type="inferred from homology"/>
<dbReference type="Pfam" id="PF02683">
    <property type="entry name" value="DsbD_TM"/>
    <property type="match status" value="1"/>
</dbReference>
<name>A0A7M3MIX4_9BACT</name>
<sequence>MDQVFLVINSWIGSGLLLGALGCFLWGAVSVLFSPCHIASIPLIVGYVAGQEREVEGRKATLYAVLFTTGLFITIAAIGVICSLLGRMLGDVGPYWTIVVGVILLWIALDMLGVGRCSMSGGLMARLKVKGLSGAFFLGLAYGVLSGSCTFGFIAPILAIITVQGEVLTGIIFIVLFGIGHCIPIAIAGSSTALVKRFLANSAWQRGGMVFRRVAGVIVGLLGLYFVVQPFFS</sequence>
<evidence type="ECO:0000256" key="3">
    <source>
        <dbReference type="ARBA" id="ARBA00022692"/>
    </source>
</evidence>
<dbReference type="GO" id="GO:0017004">
    <property type="term" value="P:cytochrome complex assembly"/>
    <property type="evidence" value="ECO:0007669"/>
    <property type="project" value="UniProtKB-KW"/>
</dbReference>
<accession>A0A7M3MIX4</accession>
<gene>
    <name evidence="9" type="ORF">DPQ33_02560</name>
</gene>
<evidence type="ECO:0000256" key="6">
    <source>
        <dbReference type="ARBA" id="ARBA00023136"/>
    </source>
</evidence>
<keyword evidence="5 7" id="KW-1133">Transmembrane helix</keyword>
<evidence type="ECO:0000256" key="5">
    <source>
        <dbReference type="ARBA" id="ARBA00022989"/>
    </source>
</evidence>
<comment type="subcellular location">
    <subcellularLocation>
        <location evidence="1">Membrane</location>
        <topology evidence="1">Multi-pass membrane protein</topology>
    </subcellularLocation>
</comment>
<feature type="domain" description="Cytochrome C biogenesis protein transmembrane" evidence="8">
    <location>
        <begin position="20"/>
        <end position="192"/>
    </location>
</feature>
<protein>
    <submittedName>
        <fullName evidence="9">Cytochrome C biosynthesis protein</fullName>
    </submittedName>
</protein>
<dbReference type="EMBL" id="QMIE01000002">
    <property type="protein sequence ID" value="TVM19261.1"/>
    <property type="molecule type" value="Genomic_DNA"/>
</dbReference>
<feature type="transmembrane region" description="Helical" evidence="7">
    <location>
        <begin position="24"/>
        <end position="50"/>
    </location>
</feature>
<dbReference type="AlphaFoldDB" id="A0A7M3MIX4"/>
<keyword evidence="3 7" id="KW-0812">Transmembrane</keyword>
<reference evidence="9 10" key="1">
    <citation type="submission" date="2018-06" db="EMBL/GenBank/DDBJ databases">
        <title>Complete genome of Desulfovibrio indonesiensis P37SLT.</title>
        <authorList>
            <person name="Crispim J.S."/>
            <person name="Vidigal P.M.P."/>
            <person name="Silva L.C.F."/>
            <person name="Laguardia C.N."/>
            <person name="Araujo L.C."/>
            <person name="Dias R.S."/>
            <person name="Sousa M.P."/>
            <person name="Paula S.O."/>
            <person name="Silva C."/>
        </authorList>
    </citation>
    <scope>NUCLEOTIDE SEQUENCE [LARGE SCALE GENOMIC DNA]</scope>
    <source>
        <strain evidence="9 10">P37SLT</strain>
    </source>
</reference>
<evidence type="ECO:0000256" key="1">
    <source>
        <dbReference type="ARBA" id="ARBA00004141"/>
    </source>
</evidence>
<dbReference type="Proteomes" id="UP000448292">
    <property type="component" value="Unassembled WGS sequence"/>
</dbReference>
<feature type="transmembrane region" description="Helical" evidence="7">
    <location>
        <begin position="135"/>
        <end position="161"/>
    </location>
</feature>
<dbReference type="InterPro" id="IPR051790">
    <property type="entry name" value="Cytochrome_c-biogenesis_DsbD"/>
</dbReference>
<dbReference type="GO" id="GO:0016020">
    <property type="term" value="C:membrane"/>
    <property type="evidence" value="ECO:0007669"/>
    <property type="project" value="UniProtKB-SubCell"/>
</dbReference>
<dbReference type="RefSeq" id="WP_144301618.1">
    <property type="nucleotide sequence ID" value="NZ_QMIE01000002.1"/>
</dbReference>
<organism evidence="9 10">
    <name type="scientific">Oceanidesulfovibrio indonesiensis</name>
    <dbReference type="NCBI Taxonomy" id="54767"/>
    <lineage>
        <taxon>Bacteria</taxon>
        <taxon>Pseudomonadati</taxon>
        <taxon>Thermodesulfobacteriota</taxon>
        <taxon>Desulfovibrionia</taxon>
        <taxon>Desulfovibrionales</taxon>
        <taxon>Desulfovibrionaceae</taxon>
        <taxon>Oceanidesulfovibrio</taxon>
    </lineage>
</organism>
<feature type="transmembrane region" description="Helical" evidence="7">
    <location>
        <begin position="95"/>
        <end position="114"/>
    </location>
</feature>
<dbReference type="PANTHER" id="PTHR31272">
    <property type="entry name" value="CYTOCHROME C-TYPE BIOGENESIS PROTEIN HI_1454-RELATED"/>
    <property type="match status" value="1"/>
</dbReference>
<dbReference type="OrthoDB" id="9809733at2"/>
<comment type="similarity">
    <text evidence="2">Belongs to the DsbD family.</text>
</comment>
<keyword evidence="10" id="KW-1185">Reference proteome</keyword>
<evidence type="ECO:0000313" key="9">
    <source>
        <dbReference type="EMBL" id="TVM19261.1"/>
    </source>
</evidence>
<evidence type="ECO:0000256" key="4">
    <source>
        <dbReference type="ARBA" id="ARBA00022748"/>
    </source>
</evidence>
<dbReference type="InterPro" id="IPR003834">
    <property type="entry name" value="Cyt_c_assmbl_TM_dom"/>
</dbReference>
<feature type="transmembrane region" description="Helical" evidence="7">
    <location>
        <begin position="167"/>
        <end position="189"/>
    </location>
</feature>
<keyword evidence="6 7" id="KW-0472">Membrane</keyword>
<feature type="transmembrane region" description="Helical" evidence="7">
    <location>
        <begin position="62"/>
        <end position="89"/>
    </location>
</feature>
<comment type="caution">
    <text evidence="9">The sequence shown here is derived from an EMBL/GenBank/DDBJ whole genome shotgun (WGS) entry which is preliminary data.</text>
</comment>
<feature type="transmembrane region" description="Helical" evidence="7">
    <location>
        <begin position="210"/>
        <end position="228"/>
    </location>
</feature>
<keyword evidence="4" id="KW-0201">Cytochrome c-type biogenesis</keyword>
<evidence type="ECO:0000256" key="7">
    <source>
        <dbReference type="SAM" id="Phobius"/>
    </source>
</evidence>
<evidence type="ECO:0000259" key="8">
    <source>
        <dbReference type="Pfam" id="PF02683"/>
    </source>
</evidence>